<dbReference type="Gene3D" id="1.10.418.10">
    <property type="entry name" value="Calponin-like domain"/>
    <property type="match status" value="1"/>
</dbReference>
<dbReference type="PANTHER" id="PTHR11915">
    <property type="entry name" value="SPECTRIN/FILAMIN RELATED CYTOSKELETAL PROTEIN"/>
    <property type="match status" value="1"/>
</dbReference>
<name>A0A8B6E4N7_MYTGA</name>
<proteinExistence type="predicted"/>
<dbReference type="AlphaFoldDB" id="A0A8B6E4N7"/>
<dbReference type="EMBL" id="UYJE01004449">
    <property type="protein sequence ID" value="VDI28102.1"/>
    <property type="molecule type" value="Genomic_DNA"/>
</dbReference>
<accession>A0A8B6E4N7</accession>
<dbReference type="SUPFAM" id="SSF47576">
    <property type="entry name" value="Calponin-homology domain, CH-domain"/>
    <property type="match status" value="1"/>
</dbReference>
<organism evidence="2 3">
    <name type="scientific">Mytilus galloprovincialis</name>
    <name type="common">Mediterranean mussel</name>
    <dbReference type="NCBI Taxonomy" id="29158"/>
    <lineage>
        <taxon>Eukaryota</taxon>
        <taxon>Metazoa</taxon>
        <taxon>Spiralia</taxon>
        <taxon>Lophotrochozoa</taxon>
        <taxon>Mollusca</taxon>
        <taxon>Bivalvia</taxon>
        <taxon>Autobranchia</taxon>
        <taxon>Pteriomorphia</taxon>
        <taxon>Mytilida</taxon>
        <taxon>Mytiloidea</taxon>
        <taxon>Mytilidae</taxon>
        <taxon>Mytilinae</taxon>
        <taxon>Mytilus</taxon>
    </lineage>
</organism>
<gene>
    <name evidence="2" type="ORF">MGAL_10B020221</name>
</gene>
<feature type="domain" description="Calponin-homology (CH)" evidence="1">
    <location>
        <begin position="1"/>
        <end position="96"/>
    </location>
</feature>
<dbReference type="Proteomes" id="UP000596742">
    <property type="component" value="Unassembled WGS sequence"/>
</dbReference>
<keyword evidence="3" id="KW-1185">Reference proteome</keyword>
<evidence type="ECO:0000313" key="3">
    <source>
        <dbReference type="Proteomes" id="UP000596742"/>
    </source>
</evidence>
<dbReference type="InterPro" id="IPR001715">
    <property type="entry name" value="CH_dom"/>
</dbReference>
<protein>
    <recommendedName>
        <fullName evidence="1">Calponin-homology (CH) domain-containing protein</fullName>
    </recommendedName>
</protein>
<dbReference type="PROSITE" id="PS50021">
    <property type="entry name" value="CH"/>
    <property type="match status" value="1"/>
</dbReference>
<sequence length="164" mass="18962">MHSVDPTIPFEFIRFTQVFSDGLAFCALIHEYRPDLLEYHKLSKENPLKNLNIAFNVAEQHLDIPKLLDPKDIIEPDKPDEKSIMTYISSFYHAMSGEPKVPERRIKDTKDSLDIILKSFSNLNERMLAQFAGRIISMSQLWNMYKGRVSRCVLLGYLGVKIQS</sequence>
<dbReference type="InterPro" id="IPR036872">
    <property type="entry name" value="CH_dom_sf"/>
</dbReference>
<dbReference type="Pfam" id="PF00307">
    <property type="entry name" value="CH"/>
    <property type="match status" value="1"/>
</dbReference>
<reference evidence="2" key="1">
    <citation type="submission" date="2018-11" db="EMBL/GenBank/DDBJ databases">
        <authorList>
            <person name="Alioto T."/>
            <person name="Alioto T."/>
        </authorList>
    </citation>
    <scope>NUCLEOTIDE SEQUENCE</scope>
</reference>
<dbReference type="SMART" id="SM00033">
    <property type="entry name" value="CH"/>
    <property type="match status" value="1"/>
</dbReference>
<dbReference type="OrthoDB" id="18853at2759"/>
<comment type="caution">
    <text evidence="2">The sequence shown here is derived from an EMBL/GenBank/DDBJ whole genome shotgun (WGS) entry which is preliminary data.</text>
</comment>
<evidence type="ECO:0000313" key="2">
    <source>
        <dbReference type="EMBL" id="VDI28102.1"/>
    </source>
</evidence>
<evidence type="ECO:0000259" key="1">
    <source>
        <dbReference type="PROSITE" id="PS50021"/>
    </source>
</evidence>